<evidence type="ECO:0000313" key="1">
    <source>
        <dbReference type="EMBL" id="CAD8129900.1"/>
    </source>
</evidence>
<dbReference type="Proteomes" id="UP000692954">
    <property type="component" value="Unassembled WGS sequence"/>
</dbReference>
<gene>
    <name evidence="1" type="ORF">PSON_ATCC_30995.1.T2500005</name>
</gene>
<sequence>MNSSEIDINITIQDASQLNLIIRRVQAQYNGKIRMILGEEINKIPKSQEIVVLDQLVELQVFLLDLRIYNHVNISMIINYYSLNQKKCSSNKQCNNIKCKVKRKKYYFKQNKNNLPLNNLIASFDYLLKPFYQFDQWMMNRLLILIFYFVFQQPQYLVRSNQEVRSARLNTISSLEYFSLCQESGLYTPQYIICYSFLCKNMILLEKLDKLRFLVDQQIIECKKHCYINSL</sequence>
<protein>
    <submittedName>
        <fullName evidence="1">Uncharacterized protein</fullName>
    </submittedName>
</protein>
<evidence type="ECO:0000313" key="2">
    <source>
        <dbReference type="Proteomes" id="UP000692954"/>
    </source>
</evidence>
<dbReference type="EMBL" id="CAJJDN010000250">
    <property type="protein sequence ID" value="CAD8129900.1"/>
    <property type="molecule type" value="Genomic_DNA"/>
</dbReference>
<comment type="caution">
    <text evidence="1">The sequence shown here is derived from an EMBL/GenBank/DDBJ whole genome shotgun (WGS) entry which is preliminary data.</text>
</comment>
<dbReference type="AlphaFoldDB" id="A0A8S1RRG9"/>
<accession>A0A8S1RRG9</accession>
<proteinExistence type="predicted"/>
<organism evidence="1 2">
    <name type="scientific">Paramecium sonneborni</name>
    <dbReference type="NCBI Taxonomy" id="65129"/>
    <lineage>
        <taxon>Eukaryota</taxon>
        <taxon>Sar</taxon>
        <taxon>Alveolata</taxon>
        <taxon>Ciliophora</taxon>
        <taxon>Intramacronucleata</taxon>
        <taxon>Oligohymenophorea</taxon>
        <taxon>Peniculida</taxon>
        <taxon>Parameciidae</taxon>
        <taxon>Paramecium</taxon>
    </lineage>
</organism>
<keyword evidence="2" id="KW-1185">Reference proteome</keyword>
<name>A0A8S1RRG9_9CILI</name>
<reference evidence="1" key="1">
    <citation type="submission" date="2021-01" db="EMBL/GenBank/DDBJ databases">
        <authorList>
            <consortium name="Genoscope - CEA"/>
            <person name="William W."/>
        </authorList>
    </citation>
    <scope>NUCLEOTIDE SEQUENCE</scope>
</reference>